<dbReference type="InterPro" id="IPR025827">
    <property type="entry name" value="Zn_ribbon_recom_dom"/>
</dbReference>
<dbReference type="EMBL" id="LRQB01000066">
    <property type="protein sequence ID" value="KXA19558.1"/>
    <property type="molecule type" value="Genomic_DNA"/>
</dbReference>
<dbReference type="PANTHER" id="PTHR30461">
    <property type="entry name" value="DNA-INVERTASE FROM LAMBDOID PROPHAGE"/>
    <property type="match status" value="1"/>
</dbReference>
<dbReference type="Pfam" id="PF13408">
    <property type="entry name" value="Zn_ribbon_recom"/>
    <property type="match status" value="1"/>
</dbReference>
<dbReference type="Pfam" id="PF00239">
    <property type="entry name" value="Resolvase"/>
    <property type="match status" value="1"/>
</dbReference>
<dbReference type="InterPro" id="IPR038109">
    <property type="entry name" value="DNA_bind_recomb_sf"/>
</dbReference>
<evidence type="ECO:0000313" key="1">
    <source>
        <dbReference type="EMBL" id="KXA19558.1"/>
    </source>
</evidence>
<dbReference type="InterPro" id="IPR050639">
    <property type="entry name" value="SSR_resolvase"/>
</dbReference>
<dbReference type="PATRIC" id="fig|2702.100.peg.1030"/>
<dbReference type="PROSITE" id="PS51737">
    <property type="entry name" value="RECOMBINASE_DNA_BIND"/>
    <property type="match status" value="1"/>
</dbReference>
<reference evidence="1 2" key="1">
    <citation type="submission" date="2016-01" db="EMBL/GenBank/DDBJ databases">
        <authorList>
            <person name="Oliw E.H."/>
        </authorList>
    </citation>
    <scope>NUCLEOTIDE SEQUENCE [LARGE SCALE GENOMIC DNA]</scope>
    <source>
        <strain evidence="1 2">PSS_7772B</strain>
    </source>
</reference>
<dbReference type="CDD" id="cd03770">
    <property type="entry name" value="SR_TndX_transposase"/>
    <property type="match status" value="1"/>
</dbReference>
<evidence type="ECO:0000313" key="2">
    <source>
        <dbReference type="Proteomes" id="UP000070687"/>
    </source>
</evidence>
<dbReference type="Pfam" id="PF07508">
    <property type="entry name" value="Recombinase"/>
    <property type="match status" value="1"/>
</dbReference>
<dbReference type="GO" id="GO:0003677">
    <property type="term" value="F:DNA binding"/>
    <property type="evidence" value="ECO:0007669"/>
    <property type="project" value="InterPro"/>
</dbReference>
<dbReference type="GO" id="GO:0000150">
    <property type="term" value="F:DNA strand exchange activity"/>
    <property type="evidence" value="ECO:0007669"/>
    <property type="project" value="InterPro"/>
</dbReference>
<gene>
    <name evidence="1" type="ORF">HMPREF3208_01050</name>
</gene>
<protein>
    <submittedName>
        <fullName evidence="1">TnpX site-specific recombinase family protein</fullName>
    </submittedName>
</protein>
<dbReference type="SMART" id="SM00857">
    <property type="entry name" value="Resolvase"/>
    <property type="match status" value="1"/>
</dbReference>
<dbReference type="Proteomes" id="UP000070687">
    <property type="component" value="Unassembled WGS sequence"/>
</dbReference>
<sequence length="560" mass="64744">MKAVGKEEKQMNKLNRQPSYTLDNVGKITALYCRLSKDDELQGDSNSIINQKSMLKKYAEDNHFNNLMFFVDDGYSGTNFQRPDWLKLTALIDEGKIGTIIVKDMSRLGRDYLQVGMYTEMVFPNADIRFIAINNGVDSNNQSDNDMTPFINIFNEFYAKDTSRKIKAVFKAKGQSGKPLCINPPYGYLKDPEDKNHWIVDEEAASVVREIFRLCVNGYGPSQIANELIKRNIPTPSEHFFSLGIKIPSAKSEIKGVWNQKTISNMLEKQEYLGHTVNFKTRKKSYKCKKTLLNPKEDWLIFKNTHEAIIDQETFDIVQRIRDGRRVRTNLGEMPVLSGMLFCADCGNKLYQVRGKGWSHDKEYFVCATYRKQKGKCSSHQIRNIQIEAILLHELRMITSFAKQHEEEFVGLVMKKSEKELTQKLKSSNRELEQAKARISKLDTIVQHLYEDNLDGKISDERFKSMSESYDKEQAELKSKIESLEAFISKAQEECLNVDSFLKLVRQYTDIQELNAEIIRTFVDKIYVEKSEKVAGTRTKKQTIWIQWNYIGAVDIPLHK</sequence>
<organism evidence="1 2">
    <name type="scientific">Gardnerella vaginalis</name>
    <dbReference type="NCBI Taxonomy" id="2702"/>
    <lineage>
        <taxon>Bacteria</taxon>
        <taxon>Bacillati</taxon>
        <taxon>Actinomycetota</taxon>
        <taxon>Actinomycetes</taxon>
        <taxon>Bifidobacteriales</taxon>
        <taxon>Bifidobacteriaceae</taxon>
        <taxon>Gardnerella</taxon>
    </lineage>
</organism>
<proteinExistence type="predicted"/>
<accession>A0A133NG45</accession>
<dbReference type="Pfam" id="PF14287">
    <property type="entry name" value="DUF4368"/>
    <property type="match status" value="1"/>
</dbReference>
<dbReference type="AlphaFoldDB" id="A0A133NG45"/>
<name>A0A133NG45_GARVA</name>
<dbReference type="InterPro" id="IPR011109">
    <property type="entry name" value="DNA_bind_recombinase_dom"/>
</dbReference>
<dbReference type="PANTHER" id="PTHR30461:SF23">
    <property type="entry name" value="DNA RECOMBINASE-RELATED"/>
    <property type="match status" value="1"/>
</dbReference>
<comment type="caution">
    <text evidence="1">The sequence shown here is derived from an EMBL/GenBank/DDBJ whole genome shotgun (WGS) entry which is preliminary data.</text>
</comment>
<dbReference type="InterPro" id="IPR025378">
    <property type="entry name" value="DUF4368"/>
</dbReference>
<dbReference type="InterPro" id="IPR036162">
    <property type="entry name" value="Resolvase-like_N_sf"/>
</dbReference>
<dbReference type="SUPFAM" id="SSF53041">
    <property type="entry name" value="Resolvase-like"/>
    <property type="match status" value="1"/>
</dbReference>
<dbReference type="Gene3D" id="3.90.1750.20">
    <property type="entry name" value="Putative Large Serine Recombinase, Chain B, Domain 2"/>
    <property type="match status" value="1"/>
</dbReference>
<dbReference type="Gene3D" id="3.40.50.1390">
    <property type="entry name" value="Resolvase, N-terminal catalytic domain"/>
    <property type="match status" value="1"/>
</dbReference>
<dbReference type="InterPro" id="IPR006119">
    <property type="entry name" value="Resolv_N"/>
</dbReference>